<dbReference type="PROSITE" id="PS51710">
    <property type="entry name" value="G_OBG"/>
    <property type="match status" value="1"/>
</dbReference>
<comment type="subcellular location">
    <subcellularLocation>
        <location evidence="7">Cytoplasm</location>
    </subcellularLocation>
</comment>
<dbReference type="PANTHER" id="PTHR11702:SF31">
    <property type="entry name" value="MITOCHONDRIAL RIBOSOME-ASSOCIATED GTPASE 2"/>
    <property type="match status" value="1"/>
</dbReference>
<dbReference type="Proteomes" id="UP000231407">
    <property type="component" value="Unassembled WGS sequence"/>
</dbReference>
<dbReference type="InterPro" id="IPR036726">
    <property type="entry name" value="GTP1_OBG_dom_sf"/>
</dbReference>
<keyword evidence="7" id="KW-0479">Metal-binding</keyword>
<evidence type="ECO:0000256" key="6">
    <source>
        <dbReference type="ARBA" id="ARBA00023134"/>
    </source>
</evidence>
<dbReference type="PRINTS" id="PR00326">
    <property type="entry name" value="GTP1OBG"/>
</dbReference>
<sequence length="319" mass="34677">MLIDETRITIKAGNGGDGIAHLYHDAQRPKGGPDGGKGGDGGNVFFKAVSDISRLSQFRFKRIFEAENGDPGGINQKSGKNGRDLTIEVPFGSVINYDNGTSIELTKVGQIYEAAQGGKGGWGNYHFRSATNQTPKEFKTGFKTVSRNIFIQLKLIADIGLIGLPNAGKTSLLNELTSANAKVANYAFTTLEPNLGVMKSGKIMADIPGLIEGAADGKGLGFKFLKHIERTRLLVHCLSTESLSPKKDYQIVRQELKNYSSILEQKPEILILTKSDLLTPVQIKKITKSLPIKLAVSIIDDVSLKKLNDNISKALEIRH</sequence>
<reference evidence="11" key="1">
    <citation type="submission" date="2017-09" db="EMBL/GenBank/DDBJ databases">
        <title>Depth-based differentiation of microbial function through sediment-hosted aquifers and enrichment of novel symbionts in the deep terrestrial subsurface.</title>
        <authorList>
            <person name="Probst A.J."/>
            <person name="Ladd B."/>
            <person name="Jarett J.K."/>
            <person name="Geller-Mcgrath D.E."/>
            <person name="Sieber C.M.K."/>
            <person name="Emerson J.B."/>
            <person name="Anantharaman K."/>
            <person name="Thomas B.C."/>
            <person name="Malmstrom R."/>
            <person name="Stieglmeier M."/>
            <person name="Klingl A."/>
            <person name="Woyke T."/>
            <person name="Ryan C.M."/>
            <person name="Banfield J.F."/>
        </authorList>
    </citation>
    <scope>NUCLEOTIDE SEQUENCE [LARGE SCALE GENOMIC DNA]</scope>
</reference>
<feature type="binding site" evidence="7">
    <location>
        <position position="190"/>
    </location>
    <ligand>
        <name>Mg(2+)</name>
        <dbReference type="ChEBI" id="CHEBI:18420"/>
    </ligand>
</feature>
<feature type="domain" description="Obg" evidence="9">
    <location>
        <begin position="1"/>
        <end position="156"/>
    </location>
</feature>
<feature type="binding site" evidence="7">
    <location>
        <begin position="297"/>
        <end position="299"/>
    </location>
    <ligand>
        <name>GTP</name>
        <dbReference type="ChEBI" id="CHEBI:37565"/>
    </ligand>
</feature>
<evidence type="ECO:0000256" key="7">
    <source>
        <dbReference type="HAMAP-Rule" id="MF_01454"/>
    </source>
</evidence>
<feature type="domain" description="OBG-type G" evidence="8">
    <location>
        <begin position="157"/>
        <end position="319"/>
    </location>
</feature>
<keyword evidence="2 7" id="KW-0963">Cytoplasm</keyword>
<dbReference type="InterPro" id="IPR014100">
    <property type="entry name" value="GTP-bd_Obg/CgtA"/>
</dbReference>
<dbReference type="PIRSF" id="PIRSF002401">
    <property type="entry name" value="GTP_bd_Obg/CgtA"/>
    <property type="match status" value="1"/>
</dbReference>
<evidence type="ECO:0000313" key="10">
    <source>
        <dbReference type="EMBL" id="PIU73854.1"/>
    </source>
</evidence>
<keyword evidence="5 7" id="KW-0460">Magnesium</keyword>
<comment type="similarity">
    <text evidence="1 7">Belongs to the TRAFAC class OBG-HflX-like GTPase superfamily. OBG GTPase family.</text>
</comment>
<accession>A0A2M7ATB2</accession>
<evidence type="ECO:0000256" key="3">
    <source>
        <dbReference type="ARBA" id="ARBA00022741"/>
    </source>
</evidence>
<feature type="binding site" evidence="7">
    <location>
        <begin position="273"/>
        <end position="276"/>
    </location>
    <ligand>
        <name>GTP</name>
        <dbReference type="ChEBI" id="CHEBI:37565"/>
    </ligand>
</feature>
<keyword evidence="3 7" id="KW-0547">Nucleotide-binding</keyword>
<feature type="binding site" evidence="7">
    <location>
        <begin position="188"/>
        <end position="192"/>
    </location>
    <ligand>
        <name>GTP</name>
        <dbReference type="ChEBI" id="CHEBI:37565"/>
    </ligand>
</feature>
<dbReference type="InterPro" id="IPR027417">
    <property type="entry name" value="P-loop_NTPase"/>
</dbReference>
<dbReference type="PANTHER" id="PTHR11702">
    <property type="entry name" value="DEVELOPMENTALLY REGULATED GTP-BINDING PROTEIN-RELATED"/>
    <property type="match status" value="1"/>
</dbReference>
<comment type="caution">
    <text evidence="7">Lacks conserved residue(s) required for the propagation of feature annotation.</text>
</comment>
<dbReference type="InterPro" id="IPR006073">
    <property type="entry name" value="GTP-bd"/>
</dbReference>
<gene>
    <name evidence="7" type="primary">obg</name>
    <name evidence="10" type="ORF">COS78_00195</name>
</gene>
<protein>
    <recommendedName>
        <fullName evidence="7">GTPase Obg</fullName>
        <ecNumber evidence="7">3.6.5.-</ecNumber>
    </recommendedName>
    <alternativeName>
        <fullName evidence="7">GTP-binding protein Obg</fullName>
    </alternativeName>
</protein>
<proteinExistence type="inferred from homology"/>
<dbReference type="AlphaFoldDB" id="A0A2M7ATB2"/>
<dbReference type="InterPro" id="IPR006169">
    <property type="entry name" value="GTP1_OBG_dom"/>
</dbReference>
<evidence type="ECO:0000256" key="5">
    <source>
        <dbReference type="ARBA" id="ARBA00022842"/>
    </source>
</evidence>
<dbReference type="InterPro" id="IPR031167">
    <property type="entry name" value="G_OBG"/>
</dbReference>
<dbReference type="GO" id="GO:0000287">
    <property type="term" value="F:magnesium ion binding"/>
    <property type="evidence" value="ECO:0007669"/>
    <property type="project" value="InterPro"/>
</dbReference>
<dbReference type="PROSITE" id="PS00905">
    <property type="entry name" value="GTP1_OBG"/>
    <property type="match status" value="1"/>
</dbReference>
<comment type="subunit">
    <text evidence="7">Monomer.</text>
</comment>
<evidence type="ECO:0000256" key="4">
    <source>
        <dbReference type="ARBA" id="ARBA00022801"/>
    </source>
</evidence>
<dbReference type="Gene3D" id="2.70.210.12">
    <property type="entry name" value="GTP1/OBG domain"/>
    <property type="match status" value="1"/>
</dbReference>
<dbReference type="GO" id="GO:0003924">
    <property type="term" value="F:GTPase activity"/>
    <property type="evidence" value="ECO:0007669"/>
    <property type="project" value="UniProtKB-UniRule"/>
</dbReference>
<dbReference type="GO" id="GO:0042254">
    <property type="term" value="P:ribosome biogenesis"/>
    <property type="evidence" value="ECO:0007669"/>
    <property type="project" value="UniProtKB-UniRule"/>
</dbReference>
<dbReference type="SUPFAM" id="SSF52540">
    <property type="entry name" value="P-loop containing nucleoside triphosphate hydrolases"/>
    <property type="match status" value="1"/>
</dbReference>
<evidence type="ECO:0000313" key="11">
    <source>
        <dbReference type="Proteomes" id="UP000231407"/>
    </source>
</evidence>
<dbReference type="Pfam" id="PF01926">
    <property type="entry name" value="MMR_HSR1"/>
    <property type="match status" value="1"/>
</dbReference>
<evidence type="ECO:0000259" key="8">
    <source>
        <dbReference type="PROSITE" id="PS51710"/>
    </source>
</evidence>
<dbReference type="NCBIfam" id="TIGR02729">
    <property type="entry name" value="Obg_CgtA"/>
    <property type="match status" value="1"/>
</dbReference>
<dbReference type="InterPro" id="IPR045086">
    <property type="entry name" value="OBG_GTPase"/>
</dbReference>
<dbReference type="GO" id="GO:0005737">
    <property type="term" value="C:cytoplasm"/>
    <property type="evidence" value="ECO:0007669"/>
    <property type="project" value="UniProtKB-SubCell"/>
</dbReference>
<name>A0A2M7ATB2_9BACT</name>
<comment type="function">
    <text evidence="7">An essential GTPase which binds GTP, GDP and possibly (p)ppGpp with moderate affinity, with high nucleotide exchange rates and a fairly low GTP hydrolysis rate. Plays a role in control of the cell cycle, stress response, ribosome biogenesis and in those bacteria that undergo differentiation, in morphogenesis control.</text>
</comment>
<dbReference type="PROSITE" id="PS51883">
    <property type="entry name" value="OBG"/>
    <property type="match status" value="1"/>
</dbReference>
<keyword evidence="6 7" id="KW-0342">GTP-binding</keyword>
<keyword evidence="4 7" id="KW-0378">Hydrolase</keyword>
<feature type="binding site" evidence="7">
    <location>
        <position position="170"/>
    </location>
    <ligand>
        <name>Mg(2+)</name>
        <dbReference type="ChEBI" id="CHEBI:18420"/>
    </ligand>
</feature>
<evidence type="ECO:0000256" key="2">
    <source>
        <dbReference type="ARBA" id="ARBA00022490"/>
    </source>
</evidence>
<dbReference type="Gene3D" id="3.40.50.300">
    <property type="entry name" value="P-loop containing nucleotide triphosphate hydrolases"/>
    <property type="match status" value="1"/>
</dbReference>
<comment type="caution">
    <text evidence="10">The sequence shown here is derived from an EMBL/GenBank/DDBJ whole genome shotgun (WGS) entry which is preliminary data.</text>
</comment>
<evidence type="ECO:0000259" key="9">
    <source>
        <dbReference type="PROSITE" id="PS51883"/>
    </source>
</evidence>
<comment type="cofactor">
    <cofactor evidence="7">
        <name>Mg(2+)</name>
        <dbReference type="ChEBI" id="CHEBI:18420"/>
    </cofactor>
</comment>
<dbReference type="GO" id="GO:0005525">
    <property type="term" value="F:GTP binding"/>
    <property type="evidence" value="ECO:0007669"/>
    <property type="project" value="UniProtKB-UniRule"/>
</dbReference>
<dbReference type="FunFam" id="2.70.210.12:FF:000001">
    <property type="entry name" value="GTPase Obg"/>
    <property type="match status" value="1"/>
</dbReference>
<dbReference type="EC" id="3.6.5.-" evidence="7"/>
<dbReference type="Pfam" id="PF01018">
    <property type="entry name" value="GTP1_OBG"/>
    <property type="match status" value="1"/>
</dbReference>
<evidence type="ECO:0000256" key="1">
    <source>
        <dbReference type="ARBA" id="ARBA00007699"/>
    </source>
</evidence>
<dbReference type="HAMAP" id="MF_01454">
    <property type="entry name" value="GTPase_Obg"/>
    <property type="match status" value="1"/>
</dbReference>
<dbReference type="InterPro" id="IPR006074">
    <property type="entry name" value="GTP1-OBG_CS"/>
</dbReference>
<feature type="binding site" evidence="7">
    <location>
        <begin position="206"/>
        <end position="209"/>
    </location>
    <ligand>
        <name>GTP</name>
        <dbReference type="ChEBI" id="CHEBI:37565"/>
    </ligand>
</feature>
<dbReference type="NCBIfam" id="NF008956">
    <property type="entry name" value="PRK12299.1"/>
    <property type="match status" value="1"/>
</dbReference>
<dbReference type="CDD" id="cd01898">
    <property type="entry name" value="Obg"/>
    <property type="match status" value="1"/>
</dbReference>
<organism evidence="10 11">
    <name type="scientific">Candidatus Shapirobacteria bacterium CG06_land_8_20_14_3_00_40_12</name>
    <dbReference type="NCBI Taxonomy" id="1974881"/>
    <lineage>
        <taxon>Bacteria</taxon>
        <taxon>Candidatus Shapironibacteriota</taxon>
    </lineage>
</organism>
<dbReference type="SUPFAM" id="SSF82051">
    <property type="entry name" value="Obg GTP-binding protein N-terminal domain"/>
    <property type="match status" value="1"/>
</dbReference>
<dbReference type="EMBL" id="PEWA01000002">
    <property type="protein sequence ID" value="PIU73854.1"/>
    <property type="molecule type" value="Genomic_DNA"/>
</dbReference>